<keyword evidence="6" id="KW-1185">Reference proteome</keyword>
<feature type="domain" description="2-oxoglutarate dehydrogenase E1 component/KDG C-terminal" evidence="5">
    <location>
        <begin position="83"/>
        <end position="193"/>
    </location>
</feature>
<name>A0A914RJ75_PAREQ</name>
<evidence type="ECO:0000256" key="1">
    <source>
        <dbReference type="ARBA" id="ARBA00001964"/>
    </source>
</evidence>
<evidence type="ECO:0000256" key="3">
    <source>
        <dbReference type="ARBA" id="ARBA00023002"/>
    </source>
</evidence>
<dbReference type="Gene3D" id="3.40.50.12470">
    <property type="match status" value="1"/>
</dbReference>
<dbReference type="PANTHER" id="PTHR23152">
    <property type="entry name" value="2-OXOGLUTARATE DEHYDROGENASE"/>
    <property type="match status" value="1"/>
</dbReference>
<evidence type="ECO:0000313" key="7">
    <source>
        <dbReference type="WBParaSite" id="PEQ_0000656901-mRNA-1"/>
    </source>
</evidence>
<dbReference type="GO" id="GO:0006099">
    <property type="term" value="P:tricarboxylic acid cycle"/>
    <property type="evidence" value="ECO:0007669"/>
    <property type="project" value="TreeGrafter"/>
</dbReference>
<dbReference type="GO" id="GO:0030976">
    <property type="term" value="F:thiamine pyrophosphate binding"/>
    <property type="evidence" value="ECO:0007669"/>
    <property type="project" value="InterPro"/>
</dbReference>
<dbReference type="InterPro" id="IPR031717">
    <property type="entry name" value="ODO-1/KGD_C"/>
</dbReference>
<sequence length="199" mass="22757">MAFGPTFEAQQLHDTNWIVTNCTTPANLFHVYRRQITMPFRLVILKGEGEEVQNALGLYALLTTRKPLVQFAPKSLLRHPMARSPLEDFLPGTKFKRALPENGEAVNSPDKVNRLVFCTGKVYYDLVAARKHLNLDSEVAICRIEQISPFPYDIVMEECLRYKGAELVWAQEEHKNMGAWAFVQPRFNSLLTKFVTVLC</sequence>
<evidence type="ECO:0000256" key="4">
    <source>
        <dbReference type="ARBA" id="ARBA00023052"/>
    </source>
</evidence>
<dbReference type="Gene3D" id="3.40.50.11610">
    <property type="entry name" value="Multifunctional 2-oxoglutarate metabolism enzyme, C-terminal domain"/>
    <property type="match status" value="1"/>
</dbReference>
<reference evidence="7" key="1">
    <citation type="submission" date="2022-11" db="UniProtKB">
        <authorList>
            <consortium name="WormBaseParasite"/>
        </authorList>
    </citation>
    <scope>IDENTIFICATION</scope>
</reference>
<organism evidence="6 7">
    <name type="scientific">Parascaris equorum</name>
    <name type="common">Equine roundworm</name>
    <dbReference type="NCBI Taxonomy" id="6256"/>
    <lineage>
        <taxon>Eukaryota</taxon>
        <taxon>Metazoa</taxon>
        <taxon>Ecdysozoa</taxon>
        <taxon>Nematoda</taxon>
        <taxon>Chromadorea</taxon>
        <taxon>Rhabditida</taxon>
        <taxon>Spirurina</taxon>
        <taxon>Ascaridomorpha</taxon>
        <taxon>Ascaridoidea</taxon>
        <taxon>Ascarididae</taxon>
        <taxon>Parascaris</taxon>
    </lineage>
</organism>
<dbReference type="GO" id="GO:0045252">
    <property type="term" value="C:oxoglutarate dehydrogenase complex"/>
    <property type="evidence" value="ECO:0007669"/>
    <property type="project" value="TreeGrafter"/>
</dbReference>
<dbReference type="InterPro" id="IPR042179">
    <property type="entry name" value="KGD_C_sf"/>
</dbReference>
<dbReference type="InterPro" id="IPR011603">
    <property type="entry name" value="2oxoglutarate_DH_E1"/>
</dbReference>
<dbReference type="Proteomes" id="UP000887564">
    <property type="component" value="Unplaced"/>
</dbReference>
<accession>A0A914RJ75</accession>
<dbReference type="Pfam" id="PF16870">
    <property type="entry name" value="OxoGdeHyase_C"/>
    <property type="match status" value="1"/>
</dbReference>
<protein>
    <submittedName>
        <fullName evidence="7">Multifunctional 2-oxoglutarate metabolism enzyme C-terminal domain-containing protein</fullName>
    </submittedName>
</protein>
<dbReference type="PANTHER" id="PTHR23152:SF4">
    <property type="entry name" value="2-OXOADIPATE DEHYDROGENASE COMPLEX COMPONENT E1"/>
    <property type="match status" value="1"/>
</dbReference>
<proteinExistence type="inferred from homology"/>
<dbReference type="GO" id="GO:0004591">
    <property type="term" value="F:oxoglutarate dehydrogenase (succinyl-transferring) activity"/>
    <property type="evidence" value="ECO:0007669"/>
    <property type="project" value="TreeGrafter"/>
</dbReference>
<dbReference type="WBParaSite" id="PEQ_0000656901-mRNA-1">
    <property type="protein sequence ID" value="PEQ_0000656901-mRNA-1"/>
    <property type="gene ID" value="PEQ_0000656901"/>
</dbReference>
<dbReference type="AlphaFoldDB" id="A0A914RJ75"/>
<keyword evidence="3" id="KW-0560">Oxidoreductase</keyword>
<comment type="similarity">
    <text evidence="2">Belongs to the alpha-ketoglutarate dehydrogenase family.</text>
</comment>
<evidence type="ECO:0000259" key="5">
    <source>
        <dbReference type="Pfam" id="PF16870"/>
    </source>
</evidence>
<evidence type="ECO:0000313" key="6">
    <source>
        <dbReference type="Proteomes" id="UP000887564"/>
    </source>
</evidence>
<evidence type="ECO:0000256" key="2">
    <source>
        <dbReference type="ARBA" id="ARBA00006936"/>
    </source>
</evidence>
<comment type="cofactor">
    <cofactor evidence="1">
        <name>thiamine diphosphate</name>
        <dbReference type="ChEBI" id="CHEBI:58937"/>
    </cofactor>
</comment>
<keyword evidence="4" id="KW-0786">Thiamine pyrophosphate</keyword>
<dbReference type="GO" id="GO:0005739">
    <property type="term" value="C:mitochondrion"/>
    <property type="evidence" value="ECO:0007669"/>
    <property type="project" value="TreeGrafter"/>
</dbReference>